<dbReference type="InterPro" id="IPR013320">
    <property type="entry name" value="ConA-like_dom_sf"/>
</dbReference>
<name>A0A7J5Y0Y9_DISMA</name>
<dbReference type="Pfam" id="PF00643">
    <property type="entry name" value="zf-B_box"/>
    <property type="match status" value="1"/>
</dbReference>
<dbReference type="Pfam" id="PF00622">
    <property type="entry name" value="SPRY"/>
    <property type="match status" value="1"/>
</dbReference>
<evidence type="ECO:0000313" key="7">
    <source>
        <dbReference type="EMBL" id="KAF3842327.1"/>
    </source>
</evidence>
<keyword evidence="1" id="KW-0479">Metal-binding</keyword>
<dbReference type="CDD" id="cd19756">
    <property type="entry name" value="Bbox2"/>
    <property type="match status" value="1"/>
</dbReference>
<evidence type="ECO:0000259" key="6">
    <source>
        <dbReference type="PROSITE" id="PS50188"/>
    </source>
</evidence>
<dbReference type="InterPro" id="IPR006574">
    <property type="entry name" value="PRY"/>
</dbReference>
<organism evidence="7 8">
    <name type="scientific">Dissostichus mawsoni</name>
    <name type="common">Antarctic cod</name>
    <dbReference type="NCBI Taxonomy" id="36200"/>
    <lineage>
        <taxon>Eukaryota</taxon>
        <taxon>Metazoa</taxon>
        <taxon>Chordata</taxon>
        <taxon>Craniata</taxon>
        <taxon>Vertebrata</taxon>
        <taxon>Euteleostomi</taxon>
        <taxon>Actinopterygii</taxon>
        <taxon>Neopterygii</taxon>
        <taxon>Teleostei</taxon>
        <taxon>Neoteleostei</taxon>
        <taxon>Acanthomorphata</taxon>
        <taxon>Eupercaria</taxon>
        <taxon>Perciformes</taxon>
        <taxon>Notothenioidei</taxon>
        <taxon>Nototheniidae</taxon>
        <taxon>Dissostichus</taxon>
    </lineage>
</organism>
<dbReference type="PRINTS" id="PR01407">
    <property type="entry name" value="BUTYPHLNCDUF"/>
</dbReference>
<dbReference type="OrthoDB" id="426657at2759"/>
<dbReference type="InterPro" id="IPR003879">
    <property type="entry name" value="Butyrophylin_SPRY"/>
</dbReference>
<dbReference type="InterPro" id="IPR051051">
    <property type="entry name" value="E3_ubiq-ligase_TRIM/RNF"/>
</dbReference>
<dbReference type="CDD" id="cd19802">
    <property type="entry name" value="Bbox1_TRIM8-like"/>
    <property type="match status" value="1"/>
</dbReference>
<dbReference type="SMART" id="SM00449">
    <property type="entry name" value="SPRY"/>
    <property type="match status" value="1"/>
</dbReference>
<dbReference type="PROSITE" id="PS50188">
    <property type="entry name" value="B302_SPRY"/>
    <property type="match status" value="1"/>
</dbReference>
<proteinExistence type="predicted"/>
<accession>A0A7J5Y0Y9</accession>
<feature type="domain" description="B box-type" evidence="5">
    <location>
        <begin position="130"/>
        <end position="166"/>
    </location>
</feature>
<evidence type="ECO:0000256" key="2">
    <source>
        <dbReference type="ARBA" id="ARBA00022771"/>
    </source>
</evidence>
<evidence type="ECO:0000256" key="3">
    <source>
        <dbReference type="ARBA" id="ARBA00022833"/>
    </source>
</evidence>
<dbReference type="GO" id="GO:0008270">
    <property type="term" value="F:zinc ion binding"/>
    <property type="evidence" value="ECO:0007669"/>
    <property type="project" value="UniProtKB-KW"/>
</dbReference>
<dbReference type="InterPro" id="IPR043136">
    <property type="entry name" value="B30.2/SPRY_sf"/>
</dbReference>
<dbReference type="InterPro" id="IPR000315">
    <property type="entry name" value="Znf_B-box"/>
</dbReference>
<keyword evidence="3" id="KW-0862">Zinc</keyword>
<dbReference type="EMBL" id="JAAKFY010000019">
    <property type="protein sequence ID" value="KAF3842327.1"/>
    <property type="molecule type" value="Genomic_DNA"/>
</dbReference>
<dbReference type="GO" id="GO:0005737">
    <property type="term" value="C:cytoplasm"/>
    <property type="evidence" value="ECO:0007669"/>
    <property type="project" value="UniProtKB-ARBA"/>
</dbReference>
<dbReference type="SUPFAM" id="SSF49899">
    <property type="entry name" value="Concanavalin A-like lectins/glucanases"/>
    <property type="match status" value="1"/>
</dbReference>
<dbReference type="Proteomes" id="UP000518266">
    <property type="component" value="Unassembled WGS sequence"/>
</dbReference>
<evidence type="ECO:0000313" key="8">
    <source>
        <dbReference type="Proteomes" id="UP000518266"/>
    </source>
</evidence>
<evidence type="ECO:0000259" key="5">
    <source>
        <dbReference type="PROSITE" id="PS50119"/>
    </source>
</evidence>
<dbReference type="Gene3D" id="4.10.830.40">
    <property type="match status" value="1"/>
</dbReference>
<dbReference type="PROSITE" id="PS50119">
    <property type="entry name" value="ZF_BBOX"/>
    <property type="match status" value="1"/>
</dbReference>
<dbReference type="PANTHER" id="PTHR25465:SF11">
    <property type="entry name" value="TRIPARTITE MOTIF CONTAINING 14"/>
    <property type="match status" value="1"/>
</dbReference>
<dbReference type="InterPro" id="IPR003877">
    <property type="entry name" value="SPRY_dom"/>
</dbReference>
<dbReference type="Pfam" id="PF13765">
    <property type="entry name" value="PRY"/>
    <property type="match status" value="1"/>
</dbReference>
<evidence type="ECO:0000256" key="4">
    <source>
        <dbReference type="PROSITE-ProRule" id="PRU00024"/>
    </source>
</evidence>
<dbReference type="Gene3D" id="2.60.120.920">
    <property type="match status" value="1"/>
</dbReference>
<gene>
    <name evidence="7" type="ORF">F7725_024278</name>
</gene>
<dbReference type="PANTHER" id="PTHR25465">
    <property type="entry name" value="B-BOX DOMAIN CONTAINING"/>
    <property type="match status" value="1"/>
</dbReference>
<evidence type="ECO:0000256" key="1">
    <source>
        <dbReference type="ARBA" id="ARBA00022723"/>
    </source>
</evidence>
<dbReference type="SMART" id="SM00336">
    <property type="entry name" value="BBOX"/>
    <property type="match status" value="2"/>
</dbReference>
<dbReference type="Gene3D" id="3.30.160.60">
    <property type="entry name" value="Classic Zinc Finger"/>
    <property type="match status" value="1"/>
</dbReference>
<dbReference type="InterPro" id="IPR001870">
    <property type="entry name" value="B30.2/SPRY"/>
</dbReference>
<keyword evidence="2 4" id="KW-0863">Zinc-finger</keyword>
<protein>
    <submittedName>
        <fullName evidence="7">Uncharacterized protein</fullName>
    </submittedName>
</protein>
<dbReference type="SMART" id="SM00589">
    <property type="entry name" value="PRY"/>
    <property type="match status" value="1"/>
</dbReference>
<dbReference type="SUPFAM" id="SSF57845">
    <property type="entry name" value="B-box zinc-binding domain"/>
    <property type="match status" value="1"/>
</dbReference>
<reference evidence="7 8" key="1">
    <citation type="submission" date="2020-03" db="EMBL/GenBank/DDBJ databases">
        <title>Dissostichus mawsoni Genome sequencing and assembly.</title>
        <authorList>
            <person name="Park H."/>
        </authorList>
    </citation>
    <scope>NUCLEOTIDE SEQUENCE [LARGE SCALE GENOMIC DNA]</scope>
    <source>
        <strain evidence="7">DM0001</strain>
        <tissue evidence="7">Muscle</tissue>
    </source>
</reference>
<dbReference type="AlphaFoldDB" id="A0A7J5Y0Y9"/>
<sequence length="650" mass="73703">MQGLSDALRQQDLMSQSLLPKRHSTTECQIFLPSNLTLEVNTSLQTKVKDLATNRPSTAEQRTTTQSRATTSSSTIHCDHCIETPSVAIKTCLTCDASLCQAHALLHQQRTALREHTVVEVTEDPLSLKCREHRDELKLFCMEERVPVCCLCLLVGMHKNHKAVQLQEACADFKKSAADFRERISDKYSRIRVVLDGDERLMMQIIDAEETYMTEWLEAQRGSMEAQIKEIDSLRASSKSLLRETNELRFLQVDLAPIQEVDKDLCDLEKLRTVERLVDDLSVALSQHFPRMWSCKYPILCSLKSTSTSCVPTVYFLFTDLSSPALDSKSAHPKLEISQDRKQVYWRRPPVSEAQSPQPYDSQCSVLAQESFTTGQHYWEVIVQEKPYWLMGLTTGPVDKKDAPNHSSSSLGVNNTSWCIYHGDGKYLACHDTQEKLLSVGKRIRKLGILANLQKGELSFYDADAMTLIHSFCVQCTEPLYPMLNPCIDLNGLNMQPLTMFWIKDPWDGHLPGYCPGRDLQTPKDSGNFLFRLSLPAGGELLRSRGGGRDESIFNWFRRSFWSLGGVLRVYRDDWRYFRLGGGVCRDDDSWDDDKVVRAKSILVLEGVKGIHSFLQDEVRVPVEAFVVVICLTHSATIRLSVTHVAVIWA</sequence>
<keyword evidence="8" id="KW-1185">Reference proteome</keyword>
<comment type="caution">
    <text evidence="7">The sequence shown here is derived from an EMBL/GenBank/DDBJ whole genome shotgun (WGS) entry which is preliminary data.</text>
</comment>
<feature type="domain" description="B30.2/SPRY" evidence="6">
    <location>
        <begin position="303"/>
        <end position="502"/>
    </location>
</feature>